<evidence type="ECO:0000313" key="11">
    <source>
        <dbReference type="Proteomes" id="UP000481153"/>
    </source>
</evidence>
<dbReference type="InterPro" id="IPR027417">
    <property type="entry name" value="P-loop_NTPase"/>
</dbReference>
<comment type="subcellular location">
    <subcellularLocation>
        <location evidence="2">Cytoplasm</location>
    </subcellularLocation>
    <subcellularLocation>
        <location evidence="1">Nucleus</location>
    </subcellularLocation>
</comment>
<feature type="compositionally biased region" description="Basic and acidic residues" evidence="9">
    <location>
        <begin position="321"/>
        <end position="335"/>
    </location>
</feature>
<dbReference type="GO" id="GO:0005737">
    <property type="term" value="C:cytoplasm"/>
    <property type="evidence" value="ECO:0007669"/>
    <property type="project" value="UniProtKB-SubCell"/>
</dbReference>
<dbReference type="GO" id="GO:0008023">
    <property type="term" value="C:transcription elongation factor complex"/>
    <property type="evidence" value="ECO:0007669"/>
    <property type="project" value="TreeGrafter"/>
</dbReference>
<evidence type="ECO:0000256" key="1">
    <source>
        <dbReference type="ARBA" id="ARBA00004123"/>
    </source>
</evidence>
<dbReference type="GO" id="GO:0002098">
    <property type="term" value="P:tRNA wobble uridine modification"/>
    <property type="evidence" value="ECO:0007669"/>
    <property type="project" value="InterPro"/>
</dbReference>
<dbReference type="CDD" id="cd19494">
    <property type="entry name" value="Elp4"/>
    <property type="match status" value="1"/>
</dbReference>
<dbReference type="Gene3D" id="3.40.50.300">
    <property type="entry name" value="P-loop containing nucleotide triphosphate hydrolases"/>
    <property type="match status" value="1"/>
</dbReference>
<evidence type="ECO:0000256" key="6">
    <source>
        <dbReference type="ARBA" id="ARBA00022490"/>
    </source>
</evidence>
<keyword evidence="6" id="KW-0963">Cytoplasm</keyword>
<evidence type="ECO:0000256" key="2">
    <source>
        <dbReference type="ARBA" id="ARBA00004496"/>
    </source>
</evidence>
<evidence type="ECO:0000313" key="10">
    <source>
        <dbReference type="EMBL" id="KAF0742204.1"/>
    </source>
</evidence>
<reference evidence="10 11" key="1">
    <citation type="submission" date="2019-07" db="EMBL/GenBank/DDBJ databases">
        <title>Genomics analysis of Aphanomyces spp. identifies a new class of oomycete effector associated with host adaptation.</title>
        <authorList>
            <person name="Gaulin E."/>
        </authorList>
    </citation>
    <scope>NUCLEOTIDE SEQUENCE [LARGE SCALE GENOMIC DNA]</scope>
    <source>
        <strain evidence="10 11">ATCC 201684</strain>
    </source>
</reference>
<keyword evidence="7" id="KW-0819">tRNA processing</keyword>
<accession>A0A6G0XP58</accession>
<name>A0A6G0XP58_9STRA</name>
<dbReference type="GO" id="GO:0033588">
    <property type="term" value="C:elongator holoenzyme complex"/>
    <property type="evidence" value="ECO:0007669"/>
    <property type="project" value="InterPro"/>
</dbReference>
<evidence type="ECO:0000256" key="3">
    <source>
        <dbReference type="ARBA" id="ARBA00005043"/>
    </source>
</evidence>
<dbReference type="Proteomes" id="UP000481153">
    <property type="component" value="Unassembled WGS sequence"/>
</dbReference>
<feature type="region of interest" description="Disordered" evidence="9">
    <location>
        <begin position="321"/>
        <end position="347"/>
    </location>
</feature>
<dbReference type="AlphaFoldDB" id="A0A6G0XP58"/>
<dbReference type="InterPro" id="IPR008728">
    <property type="entry name" value="Elongator_complex_protein_4"/>
</dbReference>
<evidence type="ECO:0000256" key="8">
    <source>
        <dbReference type="ARBA" id="ARBA00023242"/>
    </source>
</evidence>
<comment type="pathway">
    <text evidence="3">tRNA modification; 5-methoxycarbonylmethyl-2-thiouridine-tRNA biosynthesis.</text>
</comment>
<organism evidence="10 11">
    <name type="scientific">Aphanomyces euteiches</name>
    <dbReference type="NCBI Taxonomy" id="100861"/>
    <lineage>
        <taxon>Eukaryota</taxon>
        <taxon>Sar</taxon>
        <taxon>Stramenopiles</taxon>
        <taxon>Oomycota</taxon>
        <taxon>Saprolegniomycetes</taxon>
        <taxon>Saprolegniales</taxon>
        <taxon>Verrucalvaceae</taxon>
        <taxon>Aphanomyces</taxon>
    </lineage>
</organism>
<keyword evidence="11" id="KW-1185">Reference proteome</keyword>
<dbReference type="EMBL" id="VJMJ01000030">
    <property type="protein sequence ID" value="KAF0742204.1"/>
    <property type="molecule type" value="Genomic_DNA"/>
</dbReference>
<keyword evidence="8" id="KW-0539">Nucleus</keyword>
<gene>
    <name evidence="10" type="ORF">Ae201684_002869</name>
</gene>
<evidence type="ECO:0000256" key="7">
    <source>
        <dbReference type="ARBA" id="ARBA00022694"/>
    </source>
</evidence>
<dbReference type="Pfam" id="PF05625">
    <property type="entry name" value="PAXNEB"/>
    <property type="match status" value="1"/>
</dbReference>
<protein>
    <recommendedName>
        <fullName evidence="5">Elongator complex protein 4</fullName>
    </recommendedName>
</protein>
<evidence type="ECO:0000256" key="4">
    <source>
        <dbReference type="ARBA" id="ARBA00007573"/>
    </source>
</evidence>
<dbReference type="VEuPathDB" id="FungiDB:AeMF1_000757"/>
<comment type="similarity">
    <text evidence="4">Belongs to the ELP4 family.</text>
</comment>
<dbReference type="UniPathway" id="UPA00988"/>
<evidence type="ECO:0000256" key="5">
    <source>
        <dbReference type="ARBA" id="ARBA00020265"/>
    </source>
</evidence>
<proteinExistence type="inferred from homology"/>
<sequence length="347" mass="38052">MSSFRRAGTAAAAPSSGSSSTAAASSALPRGTKAFLNNQTLVSSGLRELDAWIGGGFVLGTVVTVEPPAFESFGADVLRYFAAEGLIAKQRVYINASSVRESLPLELSTAQKQLKAQLADVKESGDKLKIAWQYEKYAADKQLPIADTRFCHSFDLSKPIQAHYLDTCRVLAAATDYRVTFAAMQQALLDHPNDVIRFVLADIGSPWLYGDVTTDHEAQFLQFLRAVRGLMAHHRHRAICMMTVPTFALSAPLVKSVRHLSDYAFEMSSFLGDTLPPELRDFSGLCYVHRLATAHSLTSHVVESVKMGIKRDRRKLKLEHLHLPPEGSRSNKTEKQSTSSAADPLAF</sequence>
<feature type="region of interest" description="Disordered" evidence="9">
    <location>
        <begin position="1"/>
        <end position="24"/>
    </location>
</feature>
<dbReference type="PANTHER" id="PTHR12896">
    <property type="entry name" value="PAX6 NEIGHBOR PROTEIN PAXNEB"/>
    <property type="match status" value="1"/>
</dbReference>
<dbReference type="PANTHER" id="PTHR12896:SF1">
    <property type="entry name" value="ELONGATOR COMPLEX PROTEIN 4"/>
    <property type="match status" value="1"/>
</dbReference>
<comment type="caution">
    <text evidence="10">The sequence shown here is derived from an EMBL/GenBank/DDBJ whole genome shotgun (WGS) entry which is preliminary data.</text>
</comment>
<evidence type="ECO:0000256" key="9">
    <source>
        <dbReference type="SAM" id="MobiDB-lite"/>
    </source>
</evidence>